<dbReference type="PANTHER" id="PTHR23503">
    <property type="entry name" value="SOLUTE CARRIER FAMILY 2"/>
    <property type="match status" value="1"/>
</dbReference>
<dbReference type="GO" id="GO:0016020">
    <property type="term" value="C:membrane"/>
    <property type="evidence" value="ECO:0007669"/>
    <property type="project" value="UniProtKB-SubCell"/>
</dbReference>
<dbReference type="GO" id="GO:0015149">
    <property type="term" value="F:hexose transmembrane transporter activity"/>
    <property type="evidence" value="ECO:0007669"/>
    <property type="project" value="TreeGrafter"/>
</dbReference>
<evidence type="ECO:0000313" key="10">
    <source>
        <dbReference type="EMBL" id="ORX90354.1"/>
    </source>
</evidence>
<evidence type="ECO:0000256" key="1">
    <source>
        <dbReference type="ARBA" id="ARBA00004141"/>
    </source>
</evidence>
<feature type="transmembrane region" description="Helical" evidence="8">
    <location>
        <begin position="106"/>
        <end position="127"/>
    </location>
</feature>
<feature type="transmembrane region" description="Helical" evidence="8">
    <location>
        <begin position="276"/>
        <end position="298"/>
    </location>
</feature>
<feature type="transmembrane region" description="Helical" evidence="8">
    <location>
        <begin position="133"/>
        <end position="150"/>
    </location>
</feature>
<dbReference type="EMBL" id="MCFE01000384">
    <property type="protein sequence ID" value="ORX90354.1"/>
    <property type="molecule type" value="Genomic_DNA"/>
</dbReference>
<dbReference type="InterPro" id="IPR003663">
    <property type="entry name" value="Sugar/inositol_transpt"/>
</dbReference>
<evidence type="ECO:0000256" key="7">
    <source>
        <dbReference type="RuleBase" id="RU003346"/>
    </source>
</evidence>
<keyword evidence="4 8" id="KW-0812">Transmembrane</keyword>
<dbReference type="Gene3D" id="1.20.1250.20">
    <property type="entry name" value="MFS general substrate transporter like domains"/>
    <property type="match status" value="1"/>
</dbReference>
<accession>A0A1Y1XYB4</accession>
<dbReference type="InterPro" id="IPR045263">
    <property type="entry name" value="GLUT"/>
</dbReference>
<proteinExistence type="inferred from homology"/>
<keyword evidence="6 8" id="KW-0472">Membrane</keyword>
<dbReference type="InterPro" id="IPR020846">
    <property type="entry name" value="MFS_dom"/>
</dbReference>
<feature type="transmembrane region" description="Helical" evidence="8">
    <location>
        <begin position="339"/>
        <end position="361"/>
    </location>
</feature>
<dbReference type="InterPro" id="IPR036259">
    <property type="entry name" value="MFS_trans_sf"/>
</dbReference>
<feature type="transmembrane region" description="Helical" evidence="8">
    <location>
        <begin position="367"/>
        <end position="389"/>
    </location>
</feature>
<feature type="transmembrane region" description="Helical" evidence="8">
    <location>
        <begin position="72"/>
        <end position="94"/>
    </location>
</feature>
<dbReference type="STRING" id="1314790.A0A1Y1XYB4"/>
<name>A0A1Y1XYB4_9FUNG</name>
<dbReference type="SUPFAM" id="SSF103473">
    <property type="entry name" value="MFS general substrate transporter"/>
    <property type="match status" value="1"/>
</dbReference>
<dbReference type="Pfam" id="PF00083">
    <property type="entry name" value="Sugar_tr"/>
    <property type="match status" value="1"/>
</dbReference>
<keyword evidence="11" id="KW-1185">Reference proteome</keyword>
<dbReference type="PROSITE" id="PS50850">
    <property type="entry name" value="MFS"/>
    <property type="match status" value="1"/>
</dbReference>
<feature type="transmembrane region" description="Helical" evidence="8">
    <location>
        <begin position="310"/>
        <end position="332"/>
    </location>
</feature>
<sequence>MTNPASNEKKSSRDSTYPVYTLFCVLTACIVRFNSGYNTSSTNISADSIHNCSDADKKLHGIFPYCFAMNSWLWGFAVGSHACGAVFGSLLGGYAQERLGRRLAMLANNCFFVLGGILLFCSINTGMWICGRFFIGFGCGYGTVVAPTYIGEIAPIKTRGTFGAFNQFCTTMGILVVECMSLGMSTPIGWRILVALPGAFSLVQTALIPLCSETPRYHVSRNRFDEAKAVLLKLRDNSDIESEYRDIVTARKALQNRAKNLGINELLKNSSCRRKFFVCVGISMLKQWSGINGIMYYSTAIFTDIYGDSAKYVTICVGGLNVVMTMVSAMLVDRAGRKMLLLISSGGASLFCILTCIGIQVHCNGLTVASIMVFVTSFAFGLGSIPSILITETMPSNAVSITSTVAQTMNWVSCFLIGLIFPTLFSGMRGYVFLIFAGFNGVGCLAIFLFVKETKGKSIEELTARLK</sequence>
<evidence type="ECO:0000256" key="2">
    <source>
        <dbReference type="ARBA" id="ARBA00010992"/>
    </source>
</evidence>
<evidence type="ECO:0000313" key="11">
    <source>
        <dbReference type="Proteomes" id="UP000193498"/>
    </source>
</evidence>
<evidence type="ECO:0000256" key="6">
    <source>
        <dbReference type="ARBA" id="ARBA00023136"/>
    </source>
</evidence>
<evidence type="ECO:0000256" key="8">
    <source>
        <dbReference type="SAM" id="Phobius"/>
    </source>
</evidence>
<dbReference type="AlphaFoldDB" id="A0A1Y1XYB4"/>
<organism evidence="10 11">
    <name type="scientific">Basidiobolus meristosporus CBS 931.73</name>
    <dbReference type="NCBI Taxonomy" id="1314790"/>
    <lineage>
        <taxon>Eukaryota</taxon>
        <taxon>Fungi</taxon>
        <taxon>Fungi incertae sedis</taxon>
        <taxon>Zoopagomycota</taxon>
        <taxon>Entomophthoromycotina</taxon>
        <taxon>Basidiobolomycetes</taxon>
        <taxon>Basidiobolales</taxon>
        <taxon>Basidiobolaceae</taxon>
        <taxon>Basidiobolus</taxon>
    </lineage>
</organism>
<dbReference type="NCBIfam" id="TIGR00879">
    <property type="entry name" value="SP"/>
    <property type="match status" value="1"/>
</dbReference>
<keyword evidence="3 7" id="KW-0813">Transport</keyword>
<feature type="transmembrane region" description="Helical" evidence="8">
    <location>
        <begin position="190"/>
        <end position="211"/>
    </location>
</feature>
<dbReference type="PROSITE" id="PS00216">
    <property type="entry name" value="SUGAR_TRANSPORT_1"/>
    <property type="match status" value="1"/>
</dbReference>
<comment type="caution">
    <text evidence="10">The sequence shown here is derived from an EMBL/GenBank/DDBJ whole genome shotgun (WGS) entry which is preliminary data.</text>
</comment>
<evidence type="ECO:0000256" key="3">
    <source>
        <dbReference type="ARBA" id="ARBA00022448"/>
    </source>
</evidence>
<evidence type="ECO:0000256" key="4">
    <source>
        <dbReference type="ARBA" id="ARBA00022692"/>
    </source>
</evidence>
<gene>
    <name evidence="10" type="ORF">K493DRAFT_230765</name>
</gene>
<protein>
    <submittedName>
        <fullName evidence="10">General substrate transporter</fullName>
    </submittedName>
</protein>
<feature type="transmembrane region" description="Helical" evidence="8">
    <location>
        <begin position="431"/>
        <end position="451"/>
    </location>
</feature>
<dbReference type="Proteomes" id="UP000193498">
    <property type="component" value="Unassembled WGS sequence"/>
</dbReference>
<feature type="domain" description="Major facilitator superfamily (MFS) profile" evidence="9">
    <location>
        <begin position="24"/>
        <end position="455"/>
    </location>
</feature>
<reference evidence="10 11" key="1">
    <citation type="submission" date="2016-07" db="EMBL/GenBank/DDBJ databases">
        <title>Pervasive Adenine N6-methylation of Active Genes in Fungi.</title>
        <authorList>
            <consortium name="DOE Joint Genome Institute"/>
            <person name="Mondo S.J."/>
            <person name="Dannebaum R.O."/>
            <person name="Kuo R.C."/>
            <person name="Labutti K."/>
            <person name="Haridas S."/>
            <person name="Kuo A."/>
            <person name="Salamov A."/>
            <person name="Ahrendt S.R."/>
            <person name="Lipzen A."/>
            <person name="Sullivan W."/>
            <person name="Andreopoulos W.B."/>
            <person name="Clum A."/>
            <person name="Lindquist E."/>
            <person name="Daum C."/>
            <person name="Ramamoorthy G.K."/>
            <person name="Gryganskyi A."/>
            <person name="Culley D."/>
            <person name="Magnuson J.K."/>
            <person name="James T.Y."/>
            <person name="O'Malley M.A."/>
            <person name="Stajich J.E."/>
            <person name="Spatafora J.W."/>
            <person name="Visel A."/>
            <person name="Grigoriev I.V."/>
        </authorList>
    </citation>
    <scope>NUCLEOTIDE SEQUENCE [LARGE SCALE GENOMIC DNA]</scope>
    <source>
        <strain evidence="10 11">CBS 931.73</strain>
    </source>
</reference>
<dbReference type="InParanoid" id="A0A1Y1XYB4"/>
<comment type="similarity">
    <text evidence="2 7">Belongs to the major facilitator superfamily. Sugar transporter (TC 2.A.1.1) family.</text>
</comment>
<feature type="transmembrane region" description="Helical" evidence="8">
    <location>
        <begin position="401"/>
        <end position="425"/>
    </location>
</feature>
<comment type="subcellular location">
    <subcellularLocation>
        <location evidence="1">Membrane</location>
        <topology evidence="1">Multi-pass membrane protein</topology>
    </subcellularLocation>
</comment>
<dbReference type="OrthoDB" id="6133115at2759"/>
<evidence type="ECO:0000256" key="5">
    <source>
        <dbReference type="ARBA" id="ARBA00022989"/>
    </source>
</evidence>
<dbReference type="PRINTS" id="PR00171">
    <property type="entry name" value="SUGRTRNSPORT"/>
</dbReference>
<feature type="transmembrane region" description="Helical" evidence="8">
    <location>
        <begin position="162"/>
        <end position="184"/>
    </location>
</feature>
<feature type="transmembrane region" description="Helical" evidence="8">
    <location>
        <begin position="17"/>
        <end position="35"/>
    </location>
</feature>
<dbReference type="PANTHER" id="PTHR23503:SF8">
    <property type="entry name" value="FACILITATED GLUCOSE TRANSPORTER PROTEIN 1"/>
    <property type="match status" value="1"/>
</dbReference>
<dbReference type="InterPro" id="IPR005829">
    <property type="entry name" value="Sugar_transporter_CS"/>
</dbReference>
<dbReference type="PROSITE" id="PS00217">
    <property type="entry name" value="SUGAR_TRANSPORT_2"/>
    <property type="match status" value="1"/>
</dbReference>
<keyword evidence="5 8" id="KW-1133">Transmembrane helix</keyword>
<evidence type="ECO:0000259" key="9">
    <source>
        <dbReference type="PROSITE" id="PS50850"/>
    </source>
</evidence>
<dbReference type="InterPro" id="IPR005828">
    <property type="entry name" value="MFS_sugar_transport-like"/>
</dbReference>